<evidence type="ECO:0000313" key="2">
    <source>
        <dbReference type="Proteomes" id="UP000243459"/>
    </source>
</evidence>
<feature type="non-terminal residue" evidence="1">
    <location>
        <position position="1"/>
    </location>
</feature>
<evidence type="ECO:0000313" key="1">
    <source>
        <dbReference type="EMBL" id="ONK58085.1"/>
    </source>
</evidence>
<keyword evidence="2" id="KW-1185">Reference proteome</keyword>
<sequence>NPATNDESSLERPQMVIKISPSKADQVFRCRETLFRAQWAETGVGPKIVMDEFDTYPLPFIAASTPHQLSANEPLKQSFFPWK</sequence>
<proteinExistence type="predicted"/>
<dbReference type="Proteomes" id="UP000243459">
    <property type="component" value="Chromosome 9"/>
</dbReference>
<reference evidence="2" key="1">
    <citation type="journal article" date="2017" name="Nat. Commun.">
        <title>The asparagus genome sheds light on the origin and evolution of a young Y chromosome.</title>
        <authorList>
            <person name="Harkess A."/>
            <person name="Zhou J."/>
            <person name="Xu C."/>
            <person name="Bowers J.E."/>
            <person name="Van der Hulst R."/>
            <person name="Ayyampalayam S."/>
            <person name="Mercati F."/>
            <person name="Riccardi P."/>
            <person name="McKain M.R."/>
            <person name="Kakrana A."/>
            <person name="Tang H."/>
            <person name="Ray J."/>
            <person name="Groenendijk J."/>
            <person name="Arikit S."/>
            <person name="Mathioni S.M."/>
            <person name="Nakano M."/>
            <person name="Shan H."/>
            <person name="Telgmann-Rauber A."/>
            <person name="Kanno A."/>
            <person name="Yue Z."/>
            <person name="Chen H."/>
            <person name="Li W."/>
            <person name="Chen Y."/>
            <person name="Xu X."/>
            <person name="Zhang Y."/>
            <person name="Luo S."/>
            <person name="Chen H."/>
            <person name="Gao J."/>
            <person name="Mao Z."/>
            <person name="Pires J.C."/>
            <person name="Luo M."/>
            <person name="Kudrna D."/>
            <person name="Wing R.A."/>
            <person name="Meyers B.C."/>
            <person name="Yi K."/>
            <person name="Kong H."/>
            <person name="Lavrijsen P."/>
            <person name="Sunseri F."/>
            <person name="Falavigna A."/>
            <person name="Ye Y."/>
            <person name="Leebens-Mack J.H."/>
            <person name="Chen G."/>
        </authorList>
    </citation>
    <scope>NUCLEOTIDE SEQUENCE [LARGE SCALE GENOMIC DNA]</scope>
    <source>
        <strain evidence="2">cv. DH0086</strain>
    </source>
</reference>
<dbReference type="Gramene" id="ONK58085">
    <property type="protein sequence ID" value="ONK58085"/>
    <property type="gene ID" value="A4U43_C09F7960"/>
</dbReference>
<name>A0A5P1E9B1_ASPOF</name>
<organism evidence="1 2">
    <name type="scientific">Asparagus officinalis</name>
    <name type="common">Garden asparagus</name>
    <dbReference type="NCBI Taxonomy" id="4686"/>
    <lineage>
        <taxon>Eukaryota</taxon>
        <taxon>Viridiplantae</taxon>
        <taxon>Streptophyta</taxon>
        <taxon>Embryophyta</taxon>
        <taxon>Tracheophyta</taxon>
        <taxon>Spermatophyta</taxon>
        <taxon>Magnoliopsida</taxon>
        <taxon>Liliopsida</taxon>
        <taxon>Asparagales</taxon>
        <taxon>Asparagaceae</taxon>
        <taxon>Asparagoideae</taxon>
        <taxon>Asparagus</taxon>
    </lineage>
</organism>
<accession>A0A5P1E9B1</accession>
<dbReference type="AlphaFoldDB" id="A0A5P1E9B1"/>
<gene>
    <name evidence="1" type="ORF">A4U43_C09F7960</name>
</gene>
<protein>
    <submittedName>
        <fullName evidence="1">Uncharacterized protein</fullName>
    </submittedName>
</protein>
<dbReference type="EMBL" id="CM007389">
    <property type="protein sequence ID" value="ONK58085.1"/>
    <property type="molecule type" value="Genomic_DNA"/>
</dbReference>